<feature type="compositionally biased region" description="Polar residues" evidence="1">
    <location>
        <begin position="537"/>
        <end position="550"/>
    </location>
</feature>
<dbReference type="Proteomes" id="UP001295423">
    <property type="component" value="Unassembled WGS sequence"/>
</dbReference>
<sequence>MTVFQQKEYTQMLVSNASLSLGSLDLEEESSVESSDDEERASRQRALLDAKLSKTFSTIAEIKKRRTCSIDEGPPGLLAESNHSNADYVRRRASREQRKRSSGLSASEHCPAAKERKEETPDLSLTVHGPTPPTPRTRINRNSDLDLDSLRTVNLDPLKAADIRRRRNSLSNEPSAEDKRRARLLVNHHRRRSLAGGTVDGEGQQERNSRELVGEKAETRSRLQKRANSKRTLSNDSDAFGFVDESSEAKQMMDRTSSSKRLSGGSASGPKVPESIEHRDFVRRSGSRRTLSNDSDTIGFHKESPGPRVRVQRSSVRRKLSIELGPIRADPSPCVRKQKIASSLVLSELGVSRRDSGSNGLSAANRRRDCARYKSFRLSGNSNETWDQSPPDKKNFTWTWRNDETEPTLRRSNTSNTSPSQIRSAVSSILRAESFTSPPQNAKNSRRLSMPSGSDLSRTDHPMSSSKLSQRNKQPKKSPTRTSKFADSLLSPAARRRTTTRSKETIGLPGGRTQSLTNLPLAITDSKTKSNRKKGRSSANLRRQASSKTTRISPLETNCFETSGGVVNKNCIGAIAMVLKQSNEAKEELEFQKEEEREAKRSHVRARRRQLSVESPAARM</sequence>
<organism evidence="2 3">
    <name type="scientific">Cylindrotheca closterium</name>
    <dbReference type="NCBI Taxonomy" id="2856"/>
    <lineage>
        <taxon>Eukaryota</taxon>
        <taxon>Sar</taxon>
        <taxon>Stramenopiles</taxon>
        <taxon>Ochrophyta</taxon>
        <taxon>Bacillariophyta</taxon>
        <taxon>Bacillariophyceae</taxon>
        <taxon>Bacillariophycidae</taxon>
        <taxon>Bacillariales</taxon>
        <taxon>Bacillariaceae</taxon>
        <taxon>Cylindrotheca</taxon>
    </lineage>
</organism>
<reference evidence="2" key="1">
    <citation type="submission" date="2023-08" db="EMBL/GenBank/DDBJ databases">
        <authorList>
            <person name="Audoor S."/>
            <person name="Bilcke G."/>
        </authorList>
    </citation>
    <scope>NUCLEOTIDE SEQUENCE</scope>
</reference>
<protein>
    <submittedName>
        <fullName evidence="2">Uncharacterized protein</fullName>
    </submittedName>
</protein>
<feature type="compositionally biased region" description="Basic and acidic residues" evidence="1">
    <location>
        <begin position="274"/>
        <end position="283"/>
    </location>
</feature>
<feature type="region of interest" description="Disordered" evidence="1">
    <location>
        <begin position="67"/>
        <end position="143"/>
    </location>
</feature>
<name>A0AAD2G2F4_9STRA</name>
<feature type="compositionally biased region" description="Low complexity" evidence="1">
    <location>
        <begin position="259"/>
        <end position="269"/>
    </location>
</feature>
<evidence type="ECO:0000256" key="1">
    <source>
        <dbReference type="SAM" id="MobiDB-lite"/>
    </source>
</evidence>
<dbReference type="EMBL" id="CAKOGP040002047">
    <property type="protein sequence ID" value="CAJ1960088.1"/>
    <property type="molecule type" value="Genomic_DNA"/>
</dbReference>
<feature type="region of interest" description="Disordered" evidence="1">
    <location>
        <begin position="591"/>
        <end position="620"/>
    </location>
</feature>
<feature type="compositionally biased region" description="Basic and acidic residues" evidence="1">
    <location>
        <begin position="111"/>
        <end position="120"/>
    </location>
</feature>
<feature type="compositionally biased region" description="Basic and acidic residues" evidence="1">
    <location>
        <begin position="591"/>
        <end position="601"/>
    </location>
</feature>
<gene>
    <name evidence="2" type="ORF">CYCCA115_LOCUS18503</name>
</gene>
<feature type="region of interest" description="Disordered" evidence="1">
    <location>
        <begin position="24"/>
        <end position="46"/>
    </location>
</feature>
<feature type="compositionally biased region" description="Basic and acidic residues" evidence="1">
    <location>
        <begin position="390"/>
        <end position="409"/>
    </location>
</feature>
<feature type="region of interest" description="Disordered" evidence="1">
    <location>
        <begin position="189"/>
        <end position="314"/>
    </location>
</feature>
<proteinExistence type="predicted"/>
<feature type="compositionally biased region" description="Polar residues" evidence="1">
    <location>
        <begin position="410"/>
        <end position="427"/>
    </location>
</feature>
<dbReference type="AlphaFoldDB" id="A0AAD2G2F4"/>
<accession>A0AAD2G2F4</accession>
<feature type="compositionally biased region" description="Polar residues" evidence="1">
    <location>
        <begin position="451"/>
        <end position="472"/>
    </location>
</feature>
<keyword evidence="3" id="KW-1185">Reference proteome</keyword>
<feature type="compositionally biased region" description="Polar residues" evidence="1">
    <location>
        <begin position="434"/>
        <end position="443"/>
    </location>
</feature>
<feature type="compositionally biased region" description="Basic and acidic residues" evidence="1">
    <location>
        <begin position="204"/>
        <end position="221"/>
    </location>
</feature>
<comment type="caution">
    <text evidence="2">The sequence shown here is derived from an EMBL/GenBank/DDBJ whole genome shotgun (WGS) entry which is preliminary data.</text>
</comment>
<evidence type="ECO:0000313" key="3">
    <source>
        <dbReference type="Proteomes" id="UP001295423"/>
    </source>
</evidence>
<feature type="compositionally biased region" description="Acidic residues" evidence="1">
    <location>
        <begin position="25"/>
        <end position="39"/>
    </location>
</feature>
<feature type="region of interest" description="Disordered" evidence="1">
    <location>
        <begin position="380"/>
        <end position="550"/>
    </location>
</feature>
<evidence type="ECO:0000313" key="2">
    <source>
        <dbReference type="EMBL" id="CAJ1960088.1"/>
    </source>
</evidence>